<dbReference type="Proteomes" id="UP000323632">
    <property type="component" value="Unassembled WGS sequence"/>
</dbReference>
<dbReference type="EMBL" id="VWSH01000001">
    <property type="protein sequence ID" value="KAA5536459.1"/>
    <property type="molecule type" value="Genomic_DNA"/>
</dbReference>
<reference evidence="2 3" key="1">
    <citation type="submission" date="2019-09" db="EMBL/GenBank/DDBJ databases">
        <title>Genome sequence and assembly of Taibaiella sp.</title>
        <authorList>
            <person name="Chhetri G."/>
        </authorList>
    </citation>
    <scope>NUCLEOTIDE SEQUENCE [LARGE SCALE GENOMIC DNA]</scope>
    <source>
        <strain evidence="2 3">KVB11</strain>
    </source>
</reference>
<comment type="caution">
    <text evidence="2">The sequence shown here is derived from an EMBL/GenBank/DDBJ whole genome shotgun (WGS) entry which is preliminary data.</text>
</comment>
<dbReference type="SUPFAM" id="SSF88874">
    <property type="entry name" value="Receptor-binding domain of short tail fibre protein gp12"/>
    <property type="match status" value="1"/>
</dbReference>
<sequence length="179" mass="18030">MEGNIGEIRIFAGNFAPLGWAFCDGSLMSIAVYTAAYSIIGTTYGGDGQTTFALPNCLGRMVVGTGQGQGLSNIELGEMGGHETATMLSTQMPAHSHAASLNLSVPTVADAGTTGSPSGNVLAGLAGAYSSDPSDSPLGGQTVVPTVGVAGGGQPFSIIQPIMALNYIVCLEGIYPSRN</sequence>
<evidence type="ECO:0000259" key="1">
    <source>
        <dbReference type="Pfam" id="PF07484"/>
    </source>
</evidence>
<proteinExistence type="predicted"/>
<protein>
    <submittedName>
        <fullName evidence="2">Phage tail protein</fullName>
    </submittedName>
</protein>
<evidence type="ECO:0000313" key="2">
    <source>
        <dbReference type="EMBL" id="KAA5536459.1"/>
    </source>
</evidence>
<dbReference type="InterPro" id="IPR011083">
    <property type="entry name" value="Phage_tail_collar_dom"/>
</dbReference>
<dbReference type="Gene3D" id="3.90.1340.10">
    <property type="entry name" value="Phage tail collar domain"/>
    <property type="match status" value="1"/>
</dbReference>
<name>A0A5M6CTG5_9BACT</name>
<dbReference type="AlphaFoldDB" id="A0A5M6CTG5"/>
<feature type="domain" description="Phage tail collar" evidence="1">
    <location>
        <begin position="6"/>
        <end position="62"/>
    </location>
</feature>
<accession>A0A5M6CTG5</accession>
<organism evidence="2 3">
    <name type="scientific">Taibaiella lutea</name>
    <dbReference type="NCBI Taxonomy" id="2608001"/>
    <lineage>
        <taxon>Bacteria</taxon>
        <taxon>Pseudomonadati</taxon>
        <taxon>Bacteroidota</taxon>
        <taxon>Chitinophagia</taxon>
        <taxon>Chitinophagales</taxon>
        <taxon>Chitinophagaceae</taxon>
        <taxon>Taibaiella</taxon>
    </lineage>
</organism>
<dbReference type="Pfam" id="PF07484">
    <property type="entry name" value="Collar"/>
    <property type="match status" value="1"/>
</dbReference>
<evidence type="ECO:0000313" key="3">
    <source>
        <dbReference type="Proteomes" id="UP000323632"/>
    </source>
</evidence>
<dbReference type="RefSeq" id="WP_150031030.1">
    <property type="nucleotide sequence ID" value="NZ_VWSH01000001.1"/>
</dbReference>
<gene>
    <name evidence="2" type="ORF">F0919_01980</name>
</gene>
<keyword evidence="3" id="KW-1185">Reference proteome</keyword>
<dbReference type="InterPro" id="IPR037053">
    <property type="entry name" value="Phage_tail_collar_dom_sf"/>
</dbReference>